<gene>
    <name evidence="20" type="ORF">AT9943_LOCUS421</name>
</gene>
<dbReference type="SMART" id="SM00248">
    <property type="entry name" value="ANK"/>
    <property type="match status" value="8"/>
</dbReference>
<name>A0A7G2DQ77_ARATH</name>
<proteinExistence type="inferred from homology"/>
<evidence type="ECO:0000256" key="4">
    <source>
        <dbReference type="ARBA" id="ARBA00022512"/>
    </source>
</evidence>
<dbReference type="AlphaFoldDB" id="A0A7G2DQ77"/>
<dbReference type="GO" id="GO:0071555">
    <property type="term" value="P:cell wall organization"/>
    <property type="evidence" value="ECO:0007669"/>
    <property type="project" value="UniProtKB-KW"/>
</dbReference>
<evidence type="ECO:0000256" key="14">
    <source>
        <dbReference type="PROSITE-ProRule" id="PRU00023"/>
    </source>
</evidence>
<dbReference type="InterPro" id="IPR012334">
    <property type="entry name" value="Pectin_lyas_fold"/>
</dbReference>
<dbReference type="GO" id="GO:0005975">
    <property type="term" value="P:carbohydrate metabolic process"/>
    <property type="evidence" value="ECO:0007669"/>
    <property type="project" value="InterPro"/>
</dbReference>
<accession>A0A7G2DQ77</accession>
<feature type="signal peptide" evidence="18">
    <location>
        <begin position="1"/>
        <end position="23"/>
    </location>
</feature>
<dbReference type="InterPro" id="IPR002110">
    <property type="entry name" value="Ankyrin_rpt"/>
</dbReference>
<evidence type="ECO:0000256" key="13">
    <source>
        <dbReference type="ARBA" id="ARBA00023316"/>
    </source>
</evidence>
<evidence type="ECO:0000256" key="12">
    <source>
        <dbReference type="ARBA" id="ARBA00023295"/>
    </source>
</evidence>
<dbReference type="PANTHER" id="PTHR24186:SF17">
    <property type="entry name" value="ANKYRIN REPEAT FAMILY PROTEIN"/>
    <property type="match status" value="1"/>
</dbReference>
<feature type="repeat" description="ANK" evidence="14">
    <location>
        <begin position="601"/>
        <end position="622"/>
    </location>
</feature>
<dbReference type="InterPro" id="IPR011050">
    <property type="entry name" value="Pectin_lyase_fold/virulence"/>
</dbReference>
<dbReference type="SUPFAM" id="SSF48403">
    <property type="entry name" value="Ankyrin repeat"/>
    <property type="match status" value="1"/>
</dbReference>
<dbReference type="Gene3D" id="1.25.40.20">
    <property type="entry name" value="Ankyrin repeat-containing domain"/>
    <property type="match status" value="2"/>
</dbReference>
<feature type="compositionally biased region" description="Basic and acidic residues" evidence="16">
    <location>
        <begin position="589"/>
        <end position="604"/>
    </location>
</feature>
<dbReference type="SUPFAM" id="SSF51126">
    <property type="entry name" value="Pectin lyase-like"/>
    <property type="match status" value="1"/>
</dbReference>
<keyword evidence="5" id="KW-0964">Secreted</keyword>
<comment type="similarity">
    <text evidence="3 15">Belongs to the glycosyl hydrolase 28 family.</text>
</comment>
<protein>
    <submittedName>
        <fullName evidence="20">(thale cress) hypothetical protein</fullName>
    </submittedName>
</protein>
<dbReference type="InterPro" id="IPR006626">
    <property type="entry name" value="PbH1"/>
</dbReference>
<dbReference type="PANTHER" id="PTHR24186">
    <property type="entry name" value="PROTEIN PHOSPHATASE 1 REGULATORY SUBUNIT"/>
    <property type="match status" value="1"/>
</dbReference>
<feature type="transmembrane region" description="Helical" evidence="17">
    <location>
        <begin position="976"/>
        <end position="999"/>
    </location>
</feature>
<keyword evidence="13" id="KW-0961">Cell wall biogenesis/degradation</keyword>
<evidence type="ECO:0000256" key="3">
    <source>
        <dbReference type="ARBA" id="ARBA00008834"/>
    </source>
</evidence>
<feature type="transmembrane region" description="Helical" evidence="17">
    <location>
        <begin position="930"/>
        <end position="956"/>
    </location>
</feature>
<feature type="repeat" description="ANK" evidence="14">
    <location>
        <begin position="710"/>
        <end position="742"/>
    </location>
</feature>
<evidence type="ECO:0000256" key="15">
    <source>
        <dbReference type="RuleBase" id="RU361169"/>
    </source>
</evidence>
<feature type="domain" description="PGG" evidence="19">
    <location>
        <begin position="926"/>
        <end position="1039"/>
    </location>
</feature>
<dbReference type="PROSITE" id="PS50297">
    <property type="entry name" value="ANK_REP_REGION"/>
    <property type="match status" value="6"/>
</dbReference>
<sequence length="1116" mass="121260">MTKSAITFPLIFTLLTFIDVSSSASIVFNVVSFGAKPDGVTDSTAAFLKAWQGACGSAASATVVVPTGTFLLKVITFGGPCKSKITFQVTGTVVAPEDYRTFGNSGSWILFNKVNRFSLVGGTFDARGSGFWSCRKSGQNCPPGVRSISFNSAKDVIISGVKSMNSQVSHMTLNGCTNVAVRNIRLVAPGDSPNTDGFTVQFSTGVTLTGSTVQTGDDCVAIGQGTRNFLITKLACGPGHGVSNIAFTHSGHNSYDDVMTGSIGSLAKQLNEDGVENVTVSSSVFTGSQNGVRIKSWARPSTGFVRNVFFQNLIMRNVQNPIIIDQNYCPSNQGCPTEHSGVKITQVTYKNIQGTSATQEAMKLVCSKSNPCTGITLQDIKLTYNKGTPATSLCFNAVGKNLGLHSTEISCNLFFFFSLFFHHIGLNLYKKSGNHREVRVFHFQAGSVITKHGLLEKSSRILQTKLASFRFGRKSCYSRSLCNLREKHTMSSLVPVMEKQESVRGNSVEEQQSLRCVGAENQVRKGRALDKQVSFLAVNVVEKHGIKGRAMEKQERAMERQRSFRGFVEKQKSFRVVMERQLSFMNVGGERKKKTDSPGKRGDSPLHLAARTGNLGKVMELIRACNGIEELKELSSKQNLEGETPLYSAAENGHSLVVEEMLKHMDLDTASVKARNGFDPFHVAAKQGHIEALKKLLETFPNLAMTVDLSCTTALHTAASQGHTDVVNLLLKTDSHLAKIAKNNGKTALHSAARMGHREVVKSLIGNDASIGFRTDKKGQTALHMAVKGQNEGIVLELVKPDPAILSVEDSKGNTPLHTATNKGRIKIVRCLVSFDGINLNAMNKAGDTALDIAEKIGNPELVSVLKEAGAATAKDLGKPRNPAKQLNQTVSDIKHEVQSQLQQSRQTGVRVRRIAKRLKKLHINGLNNAINSATVVAVLIATVAFAAIFTIPGQYEEDRTKGLLLLGEARIAGKAPFLVFFIFDSLALFISLAVVVVQTSVVVIEQKAKKNLVFVINKLMWLACLFISVAFVSLSFIVVGKEDIWLAICATIIGGTIMLTTIGAMCYCVVMHRIEESKLKSLRKERSKSKSFSLSHMPSESEILNGEFNKRMYAL</sequence>
<evidence type="ECO:0000259" key="19">
    <source>
        <dbReference type="Pfam" id="PF13962"/>
    </source>
</evidence>
<dbReference type="EMBL" id="LR881466">
    <property type="protein sequence ID" value="CAD5311835.1"/>
    <property type="molecule type" value="Genomic_DNA"/>
</dbReference>
<keyword evidence="9 17" id="KW-1133">Transmembrane helix</keyword>
<dbReference type="FunFam" id="2.160.20.10:FF:000004">
    <property type="entry name" value="Pectin lyase-like superfamily protein"/>
    <property type="match status" value="1"/>
</dbReference>
<evidence type="ECO:0000256" key="5">
    <source>
        <dbReference type="ARBA" id="ARBA00022525"/>
    </source>
</evidence>
<feature type="region of interest" description="Disordered" evidence="16">
    <location>
        <begin position="588"/>
        <end position="607"/>
    </location>
</feature>
<evidence type="ECO:0000256" key="6">
    <source>
        <dbReference type="ARBA" id="ARBA00022692"/>
    </source>
</evidence>
<dbReference type="Pfam" id="PF00295">
    <property type="entry name" value="Glyco_hydro_28"/>
    <property type="match status" value="1"/>
</dbReference>
<keyword evidence="11 17" id="KW-0472">Membrane</keyword>
<evidence type="ECO:0000313" key="21">
    <source>
        <dbReference type="Proteomes" id="UP000516314"/>
    </source>
</evidence>
<reference evidence="20 21" key="1">
    <citation type="submission" date="2020-09" db="EMBL/GenBank/DDBJ databases">
        <authorList>
            <person name="Ashkenazy H."/>
        </authorList>
    </citation>
    <scope>NUCLEOTIDE SEQUENCE [LARGE SCALE GENOMIC DNA]</scope>
    <source>
        <strain evidence="21">cv. Cdm-0</strain>
    </source>
</reference>
<keyword evidence="12 15" id="KW-0326">Glycosidase</keyword>
<evidence type="ECO:0000256" key="17">
    <source>
        <dbReference type="SAM" id="Phobius"/>
    </source>
</evidence>
<keyword evidence="18" id="KW-0732">Signal</keyword>
<dbReference type="GO" id="GO:0004650">
    <property type="term" value="F:polygalacturonase activity"/>
    <property type="evidence" value="ECO:0007669"/>
    <property type="project" value="InterPro"/>
</dbReference>
<dbReference type="GO" id="GO:0016020">
    <property type="term" value="C:membrane"/>
    <property type="evidence" value="ECO:0007669"/>
    <property type="project" value="UniProtKB-SubCell"/>
</dbReference>
<keyword evidence="8 15" id="KW-0378">Hydrolase</keyword>
<keyword evidence="10 14" id="KW-0040">ANK repeat</keyword>
<evidence type="ECO:0000256" key="18">
    <source>
        <dbReference type="SAM" id="SignalP"/>
    </source>
</evidence>
<evidence type="ECO:0000256" key="2">
    <source>
        <dbReference type="ARBA" id="ARBA00004191"/>
    </source>
</evidence>
<feature type="repeat" description="ANK" evidence="14">
    <location>
        <begin position="676"/>
        <end position="698"/>
    </location>
</feature>
<dbReference type="InterPro" id="IPR000743">
    <property type="entry name" value="Glyco_hydro_28"/>
</dbReference>
<evidence type="ECO:0000256" key="16">
    <source>
        <dbReference type="SAM" id="MobiDB-lite"/>
    </source>
</evidence>
<feature type="repeat" description="ANK" evidence="14">
    <location>
        <begin position="744"/>
        <end position="776"/>
    </location>
</feature>
<comment type="subcellular location">
    <subcellularLocation>
        <location evidence="1">Membrane</location>
        <topology evidence="1">Multi-pass membrane protein</topology>
    </subcellularLocation>
    <subcellularLocation>
        <location evidence="2">Secreted</location>
        <location evidence="2">Cell wall</location>
    </subcellularLocation>
</comment>
<dbReference type="PROSITE" id="PS50088">
    <property type="entry name" value="ANK_REPEAT"/>
    <property type="match status" value="6"/>
</dbReference>
<keyword evidence="4" id="KW-0134">Cell wall</keyword>
<evidence type="ECO:0000256" key="1">
    <source>
        <dbReference type="ARBA" id="ARBA00004141"/>
    </source>
</evidence>
<dbReference type="Pfam" id="PF12796">
    <property type="entry name" value="Ank_2"/>
    <property type="match status" value="3"/>
</dbReference>
<evidence type="ECO:0000256" key="8">
    <source>
        <dbReference type="ARBA" id="ARBA00022801"/>
    </source>
</evidence>
<dbReference type="InterPro" id="IPR036770">
    <property type="entry name" value="Ankyrin_rpt-contain_sf"/>
</dbReference>
<organism evidence="20 21">
    <name type="scientific">Arabidopsis thaliana</name>
    <name type="common">Mouse-ear cress</name>
    <dbReference type="NCBI Taxonomy" id="3702"/>
    <lineage>
        <taxon>Eukaryota</taxon>
        <taxon>Viridiplantae</taxon>
        <taxon>Streptophyta</taxon>
        <taxon>Embryophyta</taxon>
        <taxon>Tracheophyta</taxon>
        <taxon>Spermatophyta</taxon>
        <taxon>Magnoliopsida</taxon>
        <taxon>eudicotyledons</taxon>
        <taxon>Gunneridae</taxon>
        <taxon>Pentapetalae</taxon>
        <taxon>rosids</taxon>
        <taxon>malvids</taxon>
        <taxon>Brassicales</taxon>
        <taxon>Brassicaceae</taxon>
        <taxon>Camelineae</taxon>
        <taxon>Arabidopsis</taxon>
    </lineage>
</organism>
<keyword evidence="6 17" id="KW-0812">Transmembrane</keyword>
<feature type="transmembrane region" description="Helical" evidence="17">
    <location>
        <begin position="1045"/>
        <end position="1071"/>
    </location>
</feature>
<feature type="chain" id="PRO_5028903939" evidence="18">
    <location>
        <begin position="24"/>
        <end position="1116"/>
    </location>
</feature>
<keyword evidence="7" id="KW-0677">Repeat</keyword>
<feature type="repeat" description="ANK" evidence="14">
    <location>
        <begin position="641"/>
        <end position="664"/>
    </location>
</feature>
<dbReference type="Proteomes" id="UP000516314">
    <property type="component" value="Chromosome 1"/>
</dbReference>
<evidence type="ECO:0000256" key="9">
    <source>
        <dbReference type="ARBA" id="ARBA00022989"/>
    </source>
</evidence>
<dbReference type="InterPro" id="IPR026961">
    <property type="entry name" value="PGG_dom"/>
</dbReference>
<evidence type="ECO:0000256" key="10">
    <source>
        <dbReference type="ARBA" id="ARBA00023043"/>
    </source>
</evidence>
<feature type="repeat" description="ANK" evidence="14">
    <location>
        <begin position="812"/>
        <end position="834"/>
    </location>
</feature>
<dbReference type="SMART" id="SM00710">
    <property type="entry name" value="PbH1"/>
    <property type="match status" value="4"/>
</dbReference>
<evidence type="ECO:0000313" key="20">
    <source>
        <dbReference type="EMBL" id="CAD5311835.1"/>
    </source>
</evidence>
<evidence type="ECO:0000256" key="7">
    <source>
        <dbReference type="ARBA" id="ARBA00022737"/>
    </source>
</evidence>
<evidence type="ECO:0000256" key="11">
    <source>
        <dbReference type="ARBA" id="ARBA00023136"/>
    </source>
</evidence>
<feature type="transmembrane region" description="Helical" evidence="17">
    <location>
        <begin position="1020"/>
        <end position="1039"/>
    </location>
</feature>
<dbReference type="Gene3D" id="2.160.20.10">
    <property type="entry name" value="Single-stranded right-handed beta-helix, Pectin lyase-like"/>
    <property type="match status" value="1"/>
</dbReference>
<dbReference type="Pfam" id="PF13962">
    <property type="entry name" value="PGG"/>
    <property type="match status" value="1"/>
</dbReference>